<dbReference type="OrthoDB" id="8776491at2"/>
<dbReference type="PROSITE" id="PS51819">
    <property type="entry name" value="VOC"/>
    <property type="match status" value="1"/>
</dbReference>
<proteinExistence type="predicted"/>
<organism evidence="2 3">
    <name type="scientific">Paraburkholderia phenazinium</name>
    <dbReference type="NCBI Taxonomy" id="60549"/>
    <lineage>
        <taxon>Bacteria</taxon>
        <taxon>Pseudomonadati</taxon>
        <taxon>Pseudomonadota</taxon>
        <taxon>Betaproteobacteria</taxon>
        <taxon>Burkholderiales</taxon>
        <taxon>Burkholderiaceae</taxon>
        <taxon>Paraburkholderia</taxon>
    </lineage>
</organism>
<accession>A0A1G8CPS2</accession>
<evidence type="ECO:0000259" key="1">
    <source>
        <dbReference type="PROSITE" id="PS51819"/>
    </source>
</evidence>
<dbReference type="Proteomes" id="UP000199706">
    <property type="component" value="Unassembled WGS sequence"/>
</dbReference>
<dbReference type="Gene3D" id="3.10.180.10">
    <property type="entry name" value="2,3-Dihydroxybiphenyl 1,2-Dioxygenase, domain 1"/>
    <property type="match status" value="1"/>
</dbReference>
<evidence type="ECO:0000313" key="2">
    <source>
        <dbReference type="EMBL" id="SDH47416.1"/>
    </source>
</evidence>
<dbReference type="InterPro" id="IPR037523">
    <property type="entry name" value="VOC_core"/>
</dbReference>
<dbReference type="Pfam" id="PF00903">
    <property type="entry name" value="Glyoxalase"/>
    <property type="match status" value="1"/>
</dbReference>
<dbReference type="PANTHER" id="PTHR33993">
    <property type="entry name" value="GLYOXALASE-RELATED"/>
    <property type="match status" value="1"/>
</dbReference>
<dbReference type="CDD" id="cd07247">
    <property type="entry name" value="SgaA_N_like"/>
    <property type="match status" value="1"/>
</dbReference>
<dbReference type="EMBL" id="FNCJ01000010">
    <property type="protein sequence ID" value="SDH47416.1"/>
    <property type="molecule type" value="Genomic_DNA"/>
</dbReference>
<dbReference type="RefSeq" id="WP_090686653.1">
    <property type="nucleotide sequence ID" value="NZ_CADERL010000009.1"/>
</dbReference>
<dbReference type="PANTHER" id="PTHR33993:SF2">
    <property type="entry name" value="VOC DOMAIN-CONTAINING PROTEIN"/>
    <property type="match status" value="1"/>
</dbReference>
<dbReference type="InterPro" id="IPR004360">
    <property type="entry name" value="Glyas_Fos-R_dOase_dom"/>
</dbReference>
<gene>
    <name evidence="2" type="ORF">SAMN05216466_11094</name>
</gene>
<dbReference type="AlphaFoldDB" id="A0A1G8CPS2"/>
<name>A0A1G8CPS2_9BURK</name>
<protein>
    <recommendedName>
        <fullName evidence="1">VOC domain-containing protein</fullName>
    </recommendedName>
</protein>
<feature type="domain" description="VOC" evidence="1">
    <location>
        <begin position="8"/>
        <end position="125"/>
    </location>
</feature>
<sequence length="128" mass="13834">MSAAATHVVSWFEIPTVDFERAVRFYETALDTTLRRENFGDQPIGIFQYTEPATGGCIIHSPTLKPSADGVVVYLNAQPSVDAVLARVEKAGGKVQGPVIELPQDIGYIGFFTDTEGNRIGLHAPKNG</sequence>
<dbReference type="InterPro" id="IPR052164">
    <property type="entry name" value="Anthracycline_SecMetBiosynth"/>
</dbReference>
<dbReference type="InterPro" id="IPR029068">
    <property type="entry name" value="Glyas_Bleomycin-R_OHBP_Dase"/>
</dbReference>
<reference evidence="2 3" key="1">
    <citation type="submission" date="2016-10" db="EMBL/GenBank/DDBJ databases">
        <authorList>
            <person name="de Groot N.N."/>
        </authorList>
    </citation>
    <scope>NUCLEOTIDE SEQUENCE [LARGE SCALE GENOMIC DNA]</scope>
    <source>
        <strain evidence="2 3">LMG 2247</strain>
    </source>
</reference>
<dbReference type="SUPFAM" id="SSF54593">
    <property type="entry name" value="Glyoxalase/Bleomycin resistance protein/Dihydroxybiphenyl dioxygenase"/>
    <property type="match status" value="1"/>
</dbReference>
<evidence type="ECO:0000313" key="3">
    <source>
        <dbReference type="Proteomes" id="UP000199706"/>
    </source>
</evidence>